<reference evidence="2 3" key="1">
    <citation type="journal article" date="2011" name="Genome Res.">
        <title>Phylogeny-wide analysis of social amoeba genomes highlights ancient origins for complex intercellular communication.</title>
        <authorList>
            <person name="Heidel A.J."/>
            <person name="Lawal H.M."/>
            <person name="Felder M."/>
            <person name="Schilde C."/>
            <person name="Helps N.R."/>
            <person name="Tunggal B."/>
            <person name="Rivero F."/>
            <person name="John U."/>
            <person name="Schleicher M."/>
            <person name="Eichinger L."/>
            <person name="Platzer M."/>
            <person name="Noegel A.A."/>
            <person name="Schaap P."/>
            <person name="Gloeckner G."/>
        </authorList>
    </citation>
    <scope>NUCLEOTIDE SEQUENCE [LARGE SCALE GENOMIC DNA]</scope>
    <source>
        <strain evidence="3">ATCC 26659 / Pp 5 / PN500</strain>
    </source>
</reference>
<protein>
    <recommendedName>
        <fullName evidence="1">Cupin type-2 domain-containing protein</fullName>
    </recommendedName>
</protein>
<dbReference type="EMBL" id="ADBJ01000039">
    <property type="protein sequence ID" value="EFA77846.1"/>
    <property type="molecule type" value="Genomic_DNA"/>
</dbReference>
<dbReference type="AlphaFoldDB" id="D3BLB2"/>
<dbReference type="InterPro" id="IPR014710">
    <property type="entry name" value="RmlC-like_jellyroll"/>
</dbReference>
<evidence type="ECO:0000313" key="3">
    <source>
        <dbReference type="Proteomes" id="UP000001396"/>
    </source>
</evidence>
<dbReference type="OMA" id="FWYDQDE"/>
<dbReference type="RefSeq" id="XP_020429974.1">
    <property type="nucleotide sequence ID" value="XM_020580141.1"/>
</dbReference>
<organism evidence="2 3">
    <name type="scientific">Heterostelium pallidum (strain ATCC 26659 / Pp 5 / PN500)</name>
    <name type="common">Cellular slime mold</name>
    <name type="synonym">Polysphondylium pallidum</name>
    <dbReference type="NCBI Taxonomy" id="670386"/>
    <lineage>
        <taxon>Eukaryota</taxon>
        <taxon>Amoebozoa</taxon>
        <taxon>Evosea</taxon>
        <taxon>Eumycetozoa</taxon>
        <taxon>Dictyostelia</taxon>
        <taxon>Acytosteliales</taxon>
        <taxon>Acytosteliaceae</taxon>
        <taxon>Heterostelium</taxon>
    </lineage>
</organism>
<evidence type="ECO:0000313" key="2">
    <source>
        <dbReference type="EMBL" id="EFA77846.1"/>
    </source>
</evidence>
<dbReference type="Proteomes" id="UP000001396">
    <property type="component" value="Unassembled WGS sequence"/>
</dbReference>
<gene>
    <name evidence="2" type="ORF">PPL_09344</name>
</gene>
<comment type="caution">
    <text evidence="2">The sequence shown here is derived from an EMBL/GenBank/DDBJ whole genome shotgun (WGS) entry which is preliminary data.</text>
</comment>
<dbReference type="InterPro" id="IPR013096">
    <property type="entry name" value="Cupin_2"/>
</dbReference>
<evidence type="ECO:0000259" key="1">
    <source>
        <dbReference type="Pfam" id="PF07883"/>
    </source>
</evidence>
<feature type="domain" description="Cupin type-2" evidence="1">
    <location>
        <begin position="46"/>
        <end position="116"/>
    </location>
</feature>
<name>D3BLB2_HETP5</name>
<dbReference type="GeneID" id="31364819"/>
<keyword evidence="3" id="KW-1185">Reference proteome</keyword>
<accession>D3BLB2</accession>
<dbReference type="Pfam" id="PF07883">
    <property type="entry name" value="Cupin_2"/>
    <property type="match status" value="1"/>
</dbReference>
<dbReference type="CDD" id="cd06981">
    <property type="entry name" value="cupin_reut_a1446"/>
    <property type="match status" value="1"/>
</dbReference>
<sequence>MSDKNQDYSVGNLLENVPLVRSDGDEVFETLISKEGVKIERIISNGQSSPPDFWYDQDQEEWVFVLQGSATLEMKNTDDSSRLIDLVAGSYVQIPAHQKHRVAKTDTTQQTIWLALFF</sequence>
<dbReference type="SUPFAM" id="SSF51182">
    <property type="entry name" value="RmlC-like cupins"/>
    <property type="match status" value="1"/>
</dbReference>
<dbReference type="InterPro" id="IPR011051">
    <property type="entry name" value="RmlC_Cupin_sf"/>
</dbReference>
<dbReference type="Gene3D" id="2.60.120.10">
    <property type="entry name" value="Jelly Rolls"/>
    <property type="match status" value="1"/>
</dbReference>
<proteinExistence type="predicted"/>
<dbReference type="InParanoid" id="D3BLB2"/>